<evidence type="ECO:0000313" key="2">
    <source>
        <dbReference type="Proteomes" id="UP000754883"/>
    </source>
</evidence>
<name>A0A9N9U732_9HYPO</name>
<proteinExistence type="predicted"/>
<sequence length="77" mass="8351">MYRDISRPNIDKTMEKVEGSAHSCKFLFLFTLTGEFADEKSGTDGAMVSILCRPNSAKEAPGSAETIGNMLTSDMEA</sequence>
<dbReference type="EMBL" id="CABFNO020001292">
    <property type="protein sequence ID" value="CAG9976874.1"/>
    <property type="molecule type" value="Genomic_DNA"/>
</dbReference>
<gene>
    <name evidence="1" type="ORF">CBYS24578_00018480</name>
</gene>
<comment type="caution">
    <text evidence="1">The sequence shown here is derived from an EMBL/GenBank/DDBJ whole genome shotgun (WGS) entry which is preliminary data.</text>
</comment>
<reference evidence="1 2" key="2">
    <citation type="submission" date="2021-10" db="EMBL/GenBank/DDBJ databases">
        <authorList>
            <person name="Piombo E."/>
        </authorList>
    </citation>
    <scope>NUCLEOTIDE SEQUENCE [LARGE SCALE GENOMIC DNA]</scope>
</reference>
<organism evidence="1 2">
    <name type="scientific">Clonostachys byssicola</name>
    <dbReference type="NCBI Taxonomy" id="160290"/>
    <lineage>
        <taxon>Eukaryota</taxon>
        <taxon>Fungi</taxon>
        <taxon>Dikarya</taxon>
        <taxon>Ascomycota</taxon>
        <taxon>Pezizomycotina</taxon>
        <taxon>Sordariomycetes</taxon>
        <taxon>Hypocreomycetidae</taxon>
        <taxon>Hypocreales</taxon>
        <taxon>Bionectriaceae</taxon>
        <taxon>Clonostachys</taxon>
    </lineage>
</organism>
<dbReference type="Proteomes" id="UP000754883">
    <property type="component" value="Unassembled WGS sequence"/>
</dbReference>
<accession>A0A9N9U732</accession>
<protein>
    <submittedName>
        <fullName evidence="1">Uncharacterized protein</fullName>
    </submittedName>
</protein>
<evidence type="ECO:0000313" key="1">
    <source>
        <dbReference type="EMBL" id="CAG9976874.1"/>
    </source>
</evidence>
<reference evidence="2" key="1">
    <citation type="submission" date="2019-06" db="EMBL/GenBank/DDBJ databases">
        <authorList>
            <person name="Broberg M."/>
        </authorList>
    </citation>
    <scope>NUCLEOTIDE SEQUENCE [LARGE SCALE GENOMIC DNA]</scope>
</reference>
<keyword evidence="2" id="KW-1185">Reference proteome</keyword>
<dbReference type="AlphaFoldDB" id="A0A9N9U732"/>